<dbReference type="NCBIfam" id="TIGR00654">
    <property type="entry name" value="PhzF_family"/>
    <property type="match status" value="1"/>
</dbReference>
<dbReference type="GO" id="GO:0005737">
    <property type="term" value="C:cytoplasm"/>
    <property type="evidence" value="ECO:0007669"/>
    <property type="project" value="TreeGrafter"/>
</dbReference>
<dbReference type="PANTHER" id="PTHR13774">
    <property type="entry name" value="PHENAZINE BIOSYNTHESIS PROTEIN"/>
    <property type="match status" value="1"/>
</dbReference>
<reference evidence="4 5" key="1">
    <citation type="submission" date="2018-03" db="EMBL/GenBank/DDBJ databases">
        <title>Adhaeribacter sp. HMF7605 Genome sequencing and assembly.</title>
        <authorList>
            <person name="Kang H."/>
            <person name="Kang J."/>
            <person name="Cha I."/>
            <person name="Kim H."/>
            <person name="Joh K."/>
        </authorList>
    </citation>
    <scope>NUCLEOTIDE SEQUENCE [LARGE SCALE GENOMIC DNA]</scope>
    <source>
        <strain evidence="4 5">HMF7605</strain>
    </source>
</reference>
<accession>A0A2T2YGV3</accession>
<dbReference type="PIRSF" id="PIRSF016184">
    <property type="entry name" value="PhzC_PhzF"/>
    <property type="match status" value="1"/>
</dbReference>
<comment type="caution">
    <text evidence="4">The sequence shown here is derived from an EMBL/GenBank/DDBJ whole genome shotgun (WGS) entry which is preliminary data.</text>
</comment>
<dbReference type="AlphaFoldDB" id="A0A2T2YGV3"/>
<gene>
    <name evidence="4" type="ORF">AHMF7605_15210</name>
</gene>
<evidence type="ECO:0000313" key="5">
    <source>
        <dbReference type="Proteomes" id="UP000240357"/>
    </source>
</evidence>
<sequence length="262" mass="29273">MKQKIYQVDAFTDKVFSGNPAAVCPLEEWLSDELMQKIANENNLAETAFYVKQDGEYHLRWFTPTVEVDLCGHATLATAYVLFHHENHPGDIVHFYSPRSGPLSVTRNGEVLTLNFPTDLVAPIELTEEITAGFDLKPSFAFKGKTDYLLVFDTEEQIRNITPQLGAISKLNARGVIITAKGNEVDFVSRFFGPQSGINEDPVTGSAHTTLTPYWAGELGKSELTAIQLSERKGYLQCKHLNDRVEISGQAKLYLQGEIYLE</sequence>
<comment type="similarity">
    <text evidence="1">Belongs to the PhzF family.</text>
</comment>
<evidence type="ECO:0000313" key="4">
    <source>
        <dbReference type="EMBL" id="PSR54756.1"/>
    </source>
</evidence>
<dbReference type="Gene3D" id="3.10.310.10">
    <property type="entry name" value="Diaminopimelate Epimerase, Chain A, domain 1"/>
    <property type="match status" value="2"/>
</dbReference>
<organism evidence="4 5">
    <name type="scientific">Adhaeribacter arboris</name>
    <dbReference type="NCBI Taxonomy" id="2072846"/>
    <lineage>
        <taxon>Bacteria</taxon>
        <taxon>Pseudomonadati</taxon>
        <taxon>Bacteroidota</taxon>
        <taxon>Cytophagia</taxon>
        <taxon>Cytophagales</taxon>
        <taxon>Hymenobacteraceae</taxon>
        <taxon>Adhaeribacter</taxon>
    </lineage>
</organism>
<evidence type="ECO:0000256" key="3">
    <source>
        <dbReference type="PIRSR" id="PIRSR016184-1"/>
    </source>
</evidence>
<name>A0A2T2YGV3_9BACT</name>
<evidence type="ECO:0000256" key="2">
    <source>
        <dbReference type="ARBA" id="ARBA00023235"/>
    </source>
</evidence>
<dbReference type="InterPro" id="IPR003719">
    <property type="entry name" value="Phenazine_PhzF-like"/>
</dbReference>
<dbReference type="RefSeq" id="WP_106930722.1">
    <property type="nucleotide sequence ID" value="NZ_PYFT01000001.1"/>
</dbReference>
<proteinExistence type="inferred from homology"/>
<dbReference type="PANTHER" id="PTHR13774:SF17">
    <property type="entry name" value="PHENAZINE BIOSYNTHESIS-LIKE DOMAIN-CONTAINING PROTEIN"/>
    <property type="match status" value="1"/>
</dbReference>
<protein>
    <submittedName>
        <fullName evidence="4">Isomerase</fullName>
    </submittedName>
</protein>
<feature type="active site" evidence="3">
    <location>
        <position position="46"/>
    </location>
</feature>
<keyword evidence="5" id="KW-1185">Reference proteome</keyword>
<dbReference type="GO" id="GO:0016853">
    <property type="term" value="F:isomerase activity"/>
    <property type="evidence" value="ECO:0007669"/>
    <property type="project" value="UniProtKB-KW"/>
</dbReference>
<dbReference type="SUPFAM" id="SSF54506">
    <property type="entry name" value="Diaminopimelate epimerase-like"/>
    <property type="match status" value="1"/>
</dbReference>
<evidence type="ECO:0000256" key="1">
    <source>
        <dbReference type="ARBA" id="ARBA00008270"/>
    </source>
</evidence>
<keyword evidence="2 4" id="KW-0413">Isomerase</keyword>
<dbReference type="Proteomes" id="UP000240357">
    <property type="component" value="Unassembled WGS sequence"/>
</dbReference>
<dbReference type="Pfam" id="PF02567">
    <property type="entry name" value="PhzC-PhzF"/>
    <property type="match status" value="1"/>
</dbReference>
<dbReference type="EMBL" id="PYFT01000001">
    <property type="protein sequence ID" value="PSR54756.1"/>
    <property type="molecule type" value="Genomic_DNA"/>
</dbReference>
<dbReference type="OrthoDB" id="9788221at2"/>